<feature type="region of interest" description="Disordered" evidence="1">
    <location>
        <begin position="1"/>
        <end position="27"/>
    </location>
</feature>
<evidence type="ECO:0000313" key="2">
    <source>
        <dbReference type="EMBL" id="CAH2242401.1"/>
    </source>
</evidence>
<dbReference type="EMBL" id="CAKXAJ010025642">
    <property type="protein sequence ID" value="CAH2242401.1"/>
    <property type="molecule type" value="Genomic_DNA"/>
</dbReference>
<reference evidence="2" key="1">
    <citation type="submission" date="2022-03" db="EMBL/GenBank/DDBJ databases">
        <authorList>
            <person name="Lindestad O."/>
        </authorList>
    </citation>
    <scope>NUCLEOTIDE SEQUENCE</scope>
</reference>
<organism evidence="2 3">
    <name type="scientific">Pararge aegeria aegeria</name>
    <dbReference type="NCBI Taxonomy" id="348720"/>
    <lineage>
        <taxon>Eukaryota</taxon>
        <taxon>Metazoa</taxon>
        <taxon>Ecdysozoa</taxon>
        <taxon>Arthropoda</taxon>
        <taxon>Hexapoda</taxon>
        <taxon>Insecta</taxon>
        <taxon>Pterygota</taxon>
        <taxon>Neoptera</taxon>
        <taxon>Endopterygota</taxon>
        <taxon>Lepidoptera</taxon>
        <taxon>Glossata</taxon>
        <taxon>Ditrysia</taxon>
        <taxon>Papilionoidea</taxon>
        <taxon>Nymphalidae</taxon>
        <taxon>Satyrinae</taxon>
        <taxon>Satyrini</taxon>
        <taxon>Parargina</taxon>
        <taxon>Pararge</taxon>
    </lineage>
</organism>
<sequence>MAWCRARRTAAAGLGTAPAGSTTQEPRSRQVMIMNTLGHQEMGISARPNGATTALQAAPHLHHLTIPIDVSE</sequence>
<dbReference type="Proteomes" id="UP000838756">
    <property type="component" value="Unassembled WGS sequence"/>
</dbReference>
<accession>A0A8S4RYG6</accession>
<keyword evidence="3" id="KW-1185">Reference proteome</keyword>
<feature type="compositionally biased region" description="Low complexity" evidence="1">
    <location>
        <begin position="9"/>
        <end position="23"/>
    </location>
</feature>
<gene>
    <name evidence="2" type="primary">jg12982</name>
    <name evidence="2" type="ORF">PAEG_LOCUS18724</name>
</gene>
<proteinExistence type="predicted"/>
<name>A0A8S4RYG6_9NEOP</name>
<dbReference type="AlphaFoldDB" id="A0A8S4RYG6"/>
<comment type="caution">
    <text evidence="2">The sequence shown here is derived from an EMBL/GenBank/DDBJ whole genome shotgun (WGS) entry which is preliminary data.</text>
</comment>
<evidence type="ECO:0000256" key="1">
    <source>
        <dbReference type="SAM" id="MobiDB-lite"/>
    </source>
</evidence>
<protein>
    <submittedName>
        <fullName evidence="2">Jg12982 protein</fullName>
    </submittedName>
</protein>
<evidence type="ECO:0000313" key="3">
    <source>
        <dbReference type="Proteomes" id="UP000838756"/>
    </source>
</evidence>